<accession>X0PCV8</accession>
<proteinExistence type="predicted"/>
<keyword evidence="1" id="KW-0812">Transmembrane</keyword>
<keyword evidence="1" id="KW-0472">Membrane</keyword>
<keyword evidence="3" id="KW-1185">Reference proteome</keyword>
<organism evidence="2 3">
    <name type="scientific">Agrilactobacillus composti DSM 18527 = JCM 14202</name>
    <dbReference type="NCBI Taxonomy" id="1423734"/>
    <lineage>
        <taxon>Bacteria</taxon>
        <taxon>Bacillati</taxon>
        <taxon>Bacillota</taxon>
        <taxon>Bacilli</taxon>
        <taxon>Lactobacillales</taxon>
        <taxon>Lactobacillaceae</taxon>
        <taxon>Agrilactobacillus</taxon>
    </lineage>
</organism>
<protein>
    <submittedName>
        <fullName evidence="2">Uncharacterized protein</fullName>
    </submittedName>
</protein>
<comment type="caution">
    <text evidence="2">The sequence shown here is derived from an EMBL/GenBank/DDBJ whole genome shotgun (WGS) entry which is preliminary data.</text>
</comment>
<feature type="transmembrane region" description="Helical" evidence="1">
    <location>
        <begin position="40"/>
        <end position="62"/>
    </location>
</feature>
<dbReference type="EMBL" id="AZGA01000020">
    <property type="protein sequence ID" value="KRM34788.1"/>
    <property type="molecule type" value="Genomic_DNA"/>
</dbReference>
<evidence type="ECO:0000256" key="1">
    <source>
        <dbReference type="SAM" id="Phobius"/>
    </source>
</evidence>
<keyword evidence="1" id="KW-1133">Transmembrane helix</keyword>
<evidence type="ECO:0000313" key="2">
    <source>
        <dbReference type="EMBL" id="KRM34788.1"/>
    </source>
</evidence>
<dbReference type="PATRIC" id="fig|1423734.3.peg.1947"/>
<name>X0PCV8_9LACO</name>
<evidence type="ECO:0000313" key="3">
    <source>
        <dbReference type="Proteomes" id="UP000051236"/>
    </source>
</evidence>
<sequence>MAILLVAIALAIRLHFKQMSPGLNIPEQLPKPGVNKMFGLSRILLIIAAILMPFWMLSTLVVV</sequence>
<reference evidence="2 3" key="1">
    <citation type="journal article" date="2015" name="Genome Announc.">
        <title>Expanding the biotechnology potential of lactobacilli through comparative genomics of 213 strains and associated genera.</title>
        <authorList>
            <person name="Sun Z."/>
            <person name="Harris H.M."/>
            <person name="McCann A."/>
            <person name="Guo C."/>
            <person name="Argimon S."/>
            <person name="Zhang W."/>
            <person name="Yang X."/>
            <person name="Jeffery I.B."/>
            <person name="Cooney J.C."/>
            <person name="Kagawa T.F."/>
            <person name="Liu W."/>
            <person name="Song Y."/>
            <person name="Salvetti E."/>
            <person name="Wrobel A."/>
            <person name="Rasinkangas P."/>
            <person name="Parkhill J."/>
            <person name="Rea M.C."/>
            <person name="O'Sullivan O."/>
            <person name="Ritari J."/>
            <person name="Douillard F.P."/>
            <person name="Paul Ross R."/>
            <person name="Yang R."/>
            <person name="Briner A.E."/>
            <person name="Felis G.E."/>
            <person name="de Vos W.M."/>
            <person name="Barrangou R."/>
            <person name="Klaenhammer T.R."/>
            <person name="Caufield P.W."/>
            <person name="Cui Y."/>
            <person name="Zhang H."/>
            <person name="O'Toole P.W."/>
        </authorList>
    </citation>
    <scope>NUCLEOTIDE SEQUENCE [LARGE SCALE GENOMIC DNA]</scope>
    <source>
        <strain evidence="2 3">DSM 18527</strain>
    </source>
</reference>
<dbReference type="Proteomes" id="UP000051236">
    <property type="component" value="Unassembled WGS sequence"/>
</dbReference>
<gene>
    <name evidence="2" type="ORF">FC83_GL001924</name>
</gene>
<dbReference type="AlphaFoldDB" id="X0PCV8"/>